<reference evidence="1 2" key="1">
    <citation type="submission" date="2014-08" db="EMBL/GenBank/DDBJ databases">
        <authorList>
            <person name="Wibberg D."/>
        </authorList>
    </citation>
    <scope>NUCLEOTIDE SEQUENCE [LARGE SCALE GENOMIC DNA]</scope>
    <source>
        <strain evidence="2">ING2-E5B</strain>
    </source>
</reference>
<organism evidence="1 2">
    <name type="scientific">Fermentimonas caenicola</name>
    <dbReference type="NCBI Taxonomy" id="1562970"/>
    <lineage>
        <taxon>Bacteria</taxon>
        <taxon>Pseudomonadati</taxon>
        <taxon>Bacteroidota</taxon>
        <taxon>Bacteroidia</taxon>
        <taxon>Bacteroidales</taxon>
        <taxon>Dysgonomonadaceae</taxon>
        <taxon>Fermentimonas</taxon>
    </lineage>
</organism>
<name>A0A098BY11_9BACT</name>
<proteinExistence type="predicted"/>
<protein>
    <submittedName>
        <fullName evidence="1">Uncharacterized protein</fullName>
    </submittedName>
</protein>
<dbReference type="OrthoDB" id="1018263at2"/>
<evidence type="ECO:0000313" key="1">
    <source>
        <dbReference type="EMBL" id="CEA15043.1"/>
    </source>
</evidence>
<keyword evidence="2" id="KW-1185">Reference proteome</keyword>
<sequence length="234" mass="26341">MPLKVAFVHNFGYIGLYINLNIMAKGSIFGTLSGKIGNVVVYERNGKQIVRSNPKQRDPKTPAQLAHRLKFSLANKGLSPLNNVIKIGFKNSEKSYRKLVGEAYHNAIIGEYPNFSMDYSRIQVAEGKVQLPSNIQMSYEEGSNIVGFIWDTQIADTAINSRPDDHVNIVCLNSIFLAEMHTFNISKRSDGKAFFELPIGWKPEDLNFWIFITSYDLSENSDSIYLSISHSQPS</sequence>
<dbReference type="Pfam" id="PF19781">
    <property type="entry name" value="DUF6266"/>
    <property type="match status" value="1"/>
</dbReference>
<accession>A0A098BY11</accession>
<dbReference type="KEGG" id="pbt:ING2E5B_0274"/>
<dbReference type="EMBL" id="LN515532">
    <property type="protein sequence ID" value="CEA15043.1"/>
    <property type="molecule type" value="Genomic_DNA"/>
</dbReference>
<gene>
    <name evidence="1" type="ORF">ING2E5B_0274</name>
</gene>
<evidence type="ECO:0000313" key="2">
    <source>
        <dbReference type="Proteomes" id="UP000032417"/>
    </source>
</evidence>
<dbReference type="InterPro" id="IPR046233">
    <property type="entry name" value="DUF6266"/>
</dbReference>
<dbReference type="Proteomes" id="UP000032417">
    <property type="component" value="Chromosome 1"/>
</dbReference>
<dbReference type="HOGENOM" id="CLU_064277_2_0_10"/>
<dbReference type="AlphaFoldDB" id="A0A098BY11"/>